<accession>A0AAU7J7M4</accession>
<feature type="region of interest" description="Disordered" evidence="1">
    <location>
        <begin position="83"/>
        <end position="102"/>
    </location>
</feature>
<proteinExistence type="predicted"/>
<evidence type="ECO:0008006" key="3">
    <source>
        <dbReference type="Google" id="ProtNLM"/>
    </source>
</evidence>
<reference evidence="2" key="1">
    <citation type="submission" date="2024-05" db="EMBL/GenBank/DDBJ databases">
        <title>Complete genome sequence of bacteriophages Merry and Sunny infecting Microbacterium sp. isolated from an alkaline commercial outdoor algal pond.</title>
        <authorList>
            <person name="Levesque A.V."/>
            <person name="Rabines A.J."/>
            <person name="Alrubaiaan E."/>
            <person name="Oliver A."/>
            <person name="Allen E.E."/>
            <person name="Hazlebeck D."/>
            <person name="Pinowska A."/>
            <person name="Traller J.C."/>
            <person name="Zeigler Allen L."/>
        </authorList>
    </citation>
    <scope>NUCLEOTIDE SEQUENCE</scope>
</reference>
<name>A0AAU7J7M4_9VIRU</name>
<protein>
    <recommendedName>
        <fullName evidence="3">HNH endonuclease</fullName>
    </recommendedName>
</protein>
<sequence>MCGIEGGYEYRELIEEWPQHRWRDWTDAELDRWGIRPEAFEKHRRTPETHMQWVGCEDTKRGHVLATEEDYELGIAIGQCHACGKTPASQPSDPSTKENDRG</sequence>
<evidence type="ECO:0000313" key="2">
    <source>
        <dbReference type="EMBL" id="XBN42145.1"/>
    </source>
</evidence>
<evidence type="ECO:0000256" key="1">
    <source>
        <dbReference type="SAM" id="MobiDB-lite"/>
    </source>
</evidence>
<dbReference type="EMBL" id="PP763431">
    <property type="protein sequence ID" value="XBN42145.1"/>
    <property type="molecule type" value="Genomic_DNA"/>
</dbReference>
<organism evidence="2">
    <name type="scientific">Microbacterium phage Merry</name>
    <dbReference type="NCBI Taxonomy" id="3144827"/>
    <lineage>
        <taxon>Viruses</taxon>
    </lineage>
</organism>